<reference evidence="1" key="1">
    <citation type="submission" date="2016-12" db="EMBL/GenBank/DDBJ databases">
        <title>Analysis of the Molecular Diversity Among Cronobacter Species Isolated from Filth Flies Using a Pan Genomic DNA Microarray.</title>
        <authorList>
            <person name="Pava-Ripoll M."/>
            <person name="Tall B."/>
            <person name="Farber J."/>
            <person name="Fanning S."/>
            <person name="Lehner A."/>
            <person name="Stephan R."/>
            <person name="Pagotto F."/>
            <person name="Iverson C."/>
            <person name="Ziobro G."/>
            <person name="Miller A."/>
            <person name="Pearson R."/>
            <person name="Yan Q."/>
            <person name="Kim M."/>
            <person name="Jeong S."/>
            <person name="Park J."/>
            <person name="Jun S."/>
            <person name="Choi H."/>
            <person name="Chung T."/>
            <person name="Yoo Y."/>
            <person name="Park E."/>
            <person name="Hwang S."/>
            <person name="Lee B."/>
            <person name="Sathyamoorthy V."/>
            <person name="Carter L."/>
            <person name="Mammel M."/>
            <person name="Jackson S."/>
            <person name="Kothary M."/>
            <person name="Patel I."/>
            <person name="Grim C."/>
            <person name="Gopinath G."/>
            <person name="Gangiredla J."/>
            <person name="Chase H."/>
        </authorList>
    </citation>
    <scope>NUCLEOTIDE SEQUENCE [LARGE SCALE GENOMIC DNA]</scope>
    <source>
        <strain evidence="1">MOD1-Sh41s</strain>
    </source>
</reference>
<comment type="caution">
    <text evidence="1">The sequence shown here is derived from an EMBL/GenBank/DDBJ whole genome shotgun (WGS) entry which is preliminary data.</text>
</comment>
<evidence type="ECO:0000313" key="1">
    <source>
        <dbReference type="EMBL" id="PUX21419.1"/>
    </source>
</evidence>
<organism evidence="1">
    <name type="scientific">Cronobacter turicensis</name>
    <dbReference type="NCBI Taxonomy" id="413502"/>
    <lineage>
        <taxon>Bacteria</taxon>
        <taxon>Pseudomonadati</taxon>
        <taxon>Pseudomonadota</taxon>
        <taxon>Gammaproteobacteria</taxon>
        <taxon>Enterobacterales</taxon>
        <taxon>Enterobacteriaceae</taxon>
        <taxon>Cronobacter</taxon>
    </lineage>
</organism>
<name>A0A2T7B457_9ENTR</name>
<protein>
    <submittedName>
        <fullName evidence="1">Uncharacterized protein</fullName>
    </submittedName>
</protein>
<gene>
    <name evidence="1" type="ORF">BS411_12760</name>
</gene>
<accession>A0A2T7B457</accession>
<sequence length="66" mass="6940">MACPRAAEIAAGASRPECVPVRGVYGTDYGDECQRVLRRSACFEAVTICCHTEKDLMPGFGVCGGG</sequence>
<dbReference type="AlphaFoldDB" id="A0A2T7B457"/>
<proteinExistence type="predicted"/>
<dbReference type="OrthoDB" id="9859370at2"/>
<dbReference type="EMBL" id="MSAG01000020">
    <property type="protein sequence ID" value="PUX21419.1"/>
    <property type="molecule type" value="Genomic_DNA"/>
</dbReference>